<gene>
    <name evidence="2" type="ORF">QJS64_11360</name>
</gene>
<keyword evidence="3" id="KW-1185">Reference proteome</keyword>
<dbReference type="Gene3D" id="3.60.21.10">
    <property type="match status" value="1"/>
</dbReference>
<accession>A0ABY8QZM1</accession>
<dbReference type="Proteomes" id="UP001239169">
    <property type="component" value="Chromosome"/>
</dbReference>
<dbReference type="SUPFAM" id="SSF56300">
    <property type="entry name" value="Metallo-dependent phosphatases"/>
    <property type="match status" value="1"/>
</dbReference>
<proteinExistence type="predicted"/>
<dbReference type="InterPro" id="IPR029052">
    <property type="entry name" value="Metallo-depent_PP-like"/>
</dbReference>
<evidence type="ECO:0000256" key="1">
    <source>
        <dbReference type="SAM" id="SignalP"/>
    </source>
</evidence>
<feature type="signal peptide" evidence="1">
    <location>
        <begin position="1"/>
        <end position="31"/>
    </location>
</feature>
<name>A0ABY8QZM1_PARBF</name>
<protein>
    <recommendedName>
        <fullName evidence="4">2',3'-cyclic-nucleotide 2'-phosphodiesterase</fullName>
    </recommendedName>
</protein>
<sequence>MSYKKGVKRLAAIAISAGVIAPIMQPTVAEAAKNRNSTIDFRIMATTDLHANIMDHDYFTDKQDPNMGLSRLSTIIEESKKK</sequence>
<keyword evidence="1" id="KW-0732">Signal</keyword>
<evidence type="ECO:0000313" key="2">
    <source>
        <dbReference type="EMBL" id="WGX74752.1"/>
    </source>
</evidence>
<organism evidence="2 3">
    <name type="scientific">Paraclostridium bifermentans</name>
    <name type="common">Clostridium bifermentans</name>
    <dbReference type="NCBI Taxonomy" id="1490"/>
    <lineage>
        <taxon>Bacteria</taxon>
        <taxon>Bacillati</taxon>
        <taxon>Bacillota</taxon>
        <taxon>Clostridia</taxon>
        <taxon>Peptostreptococcales</taxon>
        <taxon>Peptostreptococcaceae</taxon>
        <taxon>Paraclostridium</taxon>
    </lineage>
</organism>
<dbReference type="EMBL" id="CP124685">
    <property type="protein sequence ID" value="WGX74752.1"/>
    <property type="molecule type" value="Genomic_DNA"/>
</dbReference>
<reference evidence="2 3" key="1">
    <citation type="submission" date="2023-04" db="EMBL/GenBank/DDBJ databases">
        <title>Bacteria Genome Submission.</title>
        <authorList>
            <person name="Isaac P."/>
        </authorList>
    </citation>
    <scope>NUCLEOTIDE SEQUENCE [LARGE SCALE GENOMIC DNA]</scope>
    <source>
        <strain evidence="2 3">SampleS7P1</strain>
    </source>
</reference>
<feature type="chain" id="PRO_5045701751" description="2',3'-cyclic-nucleotide 2'-phosphodiesterase" evidence="1">
    <location>
        <begin position="32"/>
        <end position="82"/>
    </location>
</feature>
<evidence type="ECO:0008006" key="4">
    <source>
        <dbReference type="Google" id="ProtNLM"/>
    </source>
</evidence>
<evidence type="ECO:0000313" key="3">
    <source>
        <dbReference type="Proteomes" id="UP001239169"/>
    </source>
</evidence>